<evidence type="ECO:0000256" key="1">
    <source>
        <dbReference type="ARBA" id="ARBA00041004"/>
    </source>
</evidence>
<dbReference type="CDD" id="cd13258">
    <property type="entry name" value="PH_PLEKHJ1"/>
    <property type="match status" value="1"/>
</dbReference>
<gene>
    <name evidence="3" type="ORF">CEUTPL_LOCUS276</name>
</gene>
<dbReference type="GO" id="GO:0042147">
    <property type="term" value="P:retrograde transport, endosome to Golgi"/>
    <property type="evidence" value="ECO:0007669"/>
    <property type="project" value="TreeGrafter"/>
</dbReference>
<keyword evidence="4" id="KW-1185">Reference proteome</keyword>
<dbReference type="GO" id="GO:0001881">
    <property type="term" value="P:receptor recycling"/>
    <property type="evidence" value="ECO:0007669"/>
    <property type="project" value="TreeGrafter"/>
</dbReference>
<evidence type="ECO:0000313" key="4">
    <source>
        <dbReference type="Proteomes" id="UP001152799"/>
    </source>
</evidence>
<dbReference type="InterPro" id="IPR001849">
    <property type="entry name" value="PH_domain"/>
</dbReference>
<evidence type="ECO:0000259" key="2">
    <source>
        <dbReference type="PROSITE" id="PS50003"/>
    </source>
</evidence>
<evidence type="ECO:0000313" key="3">
    <source>
        <dbReference type="EMBL" id="CAG9759528.1"/>
    </source>
</evidence>
<dbReference type="Pfam" id="PF00169">
    <property type="entry name" value="PH"/>
    <property type="match status" value="1"/>
</dbReference>
<proteinExistence type="predicted"/>
<protein>
    <recommendedName>
        <fullName evidence="1">Pleckstrin homology domain-containing family J member 1</fullName>
    </recommendedName>
</protein>
<dbReference type="PANTHER" id="PTHR22902:SF9">
    <property type="entry name" value="PLECKSTRIN HOMOLOGY DOMAIN-CONTAINING FAMILY J MEMBER 1"/>
    <property type="match status" value="1"/>
</dbReference>
<organism evidence="3 4">
    <name type="scientific">Ceutorhynchus assimilis</name>
    <name type="common">cabbage seed weevil</name>
    <dbReference type="NCBI Taxonomy" id="467358"/>
    <lineage>
        <taxon>Eukaryota</taxon>
        <taxon>Metazoa</taxon>
        <taxon>Ecdysozoa</taxon>
        <taxon>Arthropoda</taxon>
        <taxon>Hexapoda</taxon>
        <taxon>Insecta</taxon>
        <taxon>Pterygota</taxon>
        <taxon>Neoptera</taxon>
        <taxon>Endopterygota</taxon>
        <taxon>Coleoptera</taxon>
        <taxon>Polyphaga</taxon>
        <taxon>Cucujiformia</taxon>
        <taxon>Curculionidae</taxon>
        <taxon>Ceutorhynchinae</taxon>
        <taxon>Ceutorhynchus</taxon>
    </lineage>
</organism>
<dbReference type="GO" id="GO:0005769">
    <property type="term" value="C:early endosome"/>
    <property type="evidence" value="ECO:0007669"/>
    <property type="project" value="TreeGrafter"/>
</dbReference>
<feature type="domain" description="PH" evidence="2">
    <location>
        <begin position="15"/>
        <end position="122"/>
    </location>
</feature>
<dbReference type="GO" id="GO:0005802">
    <property type="term" value="C:trans-Golgi network"/>
    <property type="evidence" value="ECO:0007669"/>
    <property type="project" value="TreeGrafter"/>
</dbReference>
<dbReference type="PROSITE" id="PS50003">
    <property type="entry name" value="PH_DOMAIN"/>
    <property type="match status" value="1"/>
</dbReference>
<dbReference type="SMART" id="SM00233">
    <property type="entry name" value="PH"/>
    <property type="match status" value="1"/>
</dbReference>
<dbReference type="EMBL" id="OU892277">
    <property type="protein sequence ID" value="CAG9759528.1"/>
    <property type="molecule type" value="Genomic_DNA"/>
</dbReference>
<dbReference type="SUPFAM" id="SSF50729">
    <property type="entry name" value="PH domain-like"/>
    <property type="match status" value="1"/>
</dbReference>
<dbReference type="InterPro" id="IPR045188">
    <property type="entry name" value="Boi1/Boi2-like"/>
</dbReference>
<dbReference type="OrthoDB" id="10055808at2759"/>
<dbReference type="Proteomes" id="UP001152799">
    <property type="component" value="Chromosome 1"/>
</dbReference>
<sequence>MRFNDKEISKMSESKADLEGVLNHMKPQGNEWYQQPIFKERLFKLKGNMLFYHRINEQEPLGLLVLENAHVAYERPHKGIFAFSLSFKVNDKFRDNEAKHIFSCRTDDDVNKWVSALKIASYEYWRSQSIILRTKLAMKTGKDPILEYLRNKEASANISHKVEARVEVKKTKTKEIKSTFHSHLETETFHESSATSCSSREIISNNTNQTNGTPVVENFILF</sequence>
<dbReference type="AlphaFoldDB" id="A0A9N9M8J1"/>
<dbReference type="GO" id="GO:0005829">
    <property type="term" value="C:cytosol"/>
    <property type="evidence" value="ECO:0007669"/>
    <property type="project" value="GOC"/>
</dbReference>
<dbReference type="GO" id="GO:0055037">
    <property type="term" value="C:recycling endosome"/>
    <property type="evidence" value="ECO:0007669"/>
    <property type="project" value="TreeGrafter"/>
</dbReference>
<dbReference type="GO" id="GO:0007032">
    <property type="term" value="P:endosome organization"/>
    <property type="evidence" value="ECO:0007669"/>
    <property type="project" value="TreeGrafter"/>
</dbReference>
<dbReference type="InterPro" id="IPR011993">
    <property type="entry name" value="PH-like_dom_sf"/>
</dbReference>
<dbReference type="Gene3D" id="2.30.29.30">
    <property type="entry name" value="Pleckstrin-homology domain (PH domain)/Phosphotyrosine-binding domain (PTB)"/>
    <property type="match status" value="1"/>
</dbReference>
<reference evidence="3" key="1">
    <citation type="submission" date="2022-01" db="EMBL/GenBank/DDBJ databases">
        <authorList>
            <person name="King R."/>
        </authorList>
    </citation>
    <scope>NUCLEOTIDE SEQUENCE</scope>
</reference>
<name>A0A9N9M8J1_9CUCU</name>
<dbReference type="PANTHER" id="PTHR22902">
    <property type="entry name" value="SESQUIPEDALIAN"/>
    <property type="match status" value="1"/>
</dbReference>
<accession>A0A9N9M8J1</accession>